<evidence type="ECO:0000313" key="2">
    <source>
        <dbReference type="Proteomes" id="UP000266178"/>
    </source>
</evidence>
<dbReference type="AlphaFoldDB" id="A0A399F5B0"/>
<name>A0A399F5B0_9DEIN</name>
<dbReference type="EMBL" id="QWLB01000031">
    <property type="protein sequence ID" value="RIH91844.1"/>
    <property type="molecule type" value="Genomic_DNA"/>
</dbReference>
<proteinExistence type="predicted"/>
<dbReference type="Proteomes" id="UP000266178">
    <property type="component" value="Unassembled WGS sequence"/>
</dbReference>
<organism evidence="1 2">
    <name type="scientific">Meiothermus granaticius NBRC 107808</name>
    <dbReference type="NCBI Taxonomy" id="1227551"/>
    <lineage>
        <taxon>Bacteria</taxon>
        <taxon>Thermotogati</taxon>
        <taxon>Deinococcota</taxon>
        <taxon>Deinococci</taxon>
        <taxon>Thermales</taxon>
        <taxon>Thermaceae</taxon>
        <taxon>Meiothermus</taxon>
    </lineage>
</organism>
<protein>
    <submittedName>
        <fullName evidence="1">Uncharacterized protein</fullName>
    </submittedName>
</protein>
<comment type="caution">
    <text evidence="1">The sequence shown here is derived from an EMBL/GenBank/DDBJ whole genome shotgun (WGS) entry which is preliminary data.</text>
</comment>
<keyword evidence="2" id="KW-1185">Reference proteome</keyword>
<gene>
    <name evidence="1" type="ORF">Mgrana_02280</name>
</gene>
<reference evidence="1 2" key="1">
    <citation type="submission" date="2018-08" db="EMBL/GenBank/DDBJ databases">
        <title>Meiothermus granaticius genome AF-68 sequencing project.</title>
        <authorList>
            <person name="Da Costa M.S."/>
            <person name="Albuquerque L."/>
            <person name="Raposo P."/>
            <person name="Froufe H.J.C."/>
            <person name="Barroso C.S."/>
            <person name="Egas C."/>
        </authorList>
    </citation>
    <scope>NUCLEOTIDE SEQUENCE [LARGE SCALE GENOMIC DNA]</scope>
    <source>
        <strain evidence="1 2">AF-68</strain>
    </source>
</reference>
<accession>A0A399F5B0</accession>
<evidence type="ECO:0000313" key="1">
    <source>
        <dbReference type="EMBL" id="RIH91844.1"/>
    </source>
</evidence>
<sequence>MEGLRVGEGQLLNQLSRTQAAQLEPHLALLAVEGNVLEGLGQHRGSLGHKLHHLEALIGGIGIGALQDAFH</sequence>